<keyword evidence="4" id="KW-1185">Reference proteome</keyword>
<feature type="domain" description="AB hydrolase-1" evidence="2">
    <location>
        <begin position="12"/>
        <end position="243"/>
    </location>
</feature>
<dbReference type="InterPro" id="IPR000073">
    <property type="entry name" value="AB_hydrolase_1"/>
</dbReference>
<dbReference type="PRINTS" id="PR00111">
    <property type="entry name" value="ABHYDROLASE"/>
</dbReference>
<dbReference type="GO" id="GO:0016787">
    <property type="term" value="F:hydrolase activity"/>
    <property type="evidence" value="ECO:0007669"/>
    <property type="project" value="UniProtKB-KW"/>
</dbReference>
<dbReference type="RefSeq" id="WP_249249070.1">
    <property type="nucleotide sequence ID" value="NZ_JAKIKT010000003.1"/>
</dbReference>
<dbReference type="InterPro" id="IPR029058">
    <property type="entry name" value="AB_hydrolase_fold"/>
</dbReference>
<reference evidence="3 4" key="1">
    <citation type="submission" date="2022-01" db="EMBL/GenBank/DDBJ databases">
        <title>Whole genome-based taxonomy of the Shewanellaceae.</title>
        <authorList>
            <person name="Martin-Rodriguez A.J."/>
        </authorList>
    </citation>
    <scope>NUCLEOTIDE SEQUENCE [LARGE SCALE GENOMIC DNA]</scope>
    <source>
        <strain evidence="3 4">DSM 21332</strain>
    </source>
</reference>
<accession>A0ABT0N7C2</accession>
<dbReference type="Pfam" id="PF12697">
    <property type="entry name" value="Abhydrolase_6"/>
    <property type="match status" value="1"/>
</dbReference>
<gene>
    <name evidence="3" type="ORF">L2725_09340</name>
</gene>
<evidence type="ECO:0000256" key="1">
    <source>
        <dbReference type="ARBA" id="ARBA00022801"/>
    </source>
</evidence>
<organism evidence="3 4">
    <name type="scientific">Shewanella corallii</name>
    <dbReference type="NCBI Taxonomy" id="560080"/>
    <lineage>
        <taxon>Bacteria</taxon>
        <taxon>Pseudomonadati</taxon>
        <taxon>Pseudomonadota</taxon>
        <taxon>Gammaproteobacteria</taxon>
        <taxon>Alteromonadales</taxon>
        <taxon>Shewanellaceae</taxon>
        <taxon>Shewanella</taxon>
    </lineage>
</organism>
<dbReference type="EMBL" id="JAKIKT010000003">
    <property type="protein sequence ID" value="MCL2913990.1"/>
    <property type="molecule type" value="Genomic_DNA"/>
</dbReference>
<evidence type="ECO:0000259" key="2">
    <source>
        <dbReference type="Pfam" id="PF12697"/>
    </source>
</evidence>
<dbReference type="PANTHER" id="PTHR46118:SF4">
    <property type="entry name" value="PROTEIN ABHD11"/>
    <property type="match status" value="1"/>
</dbReference>
<dbReference type="Proteomes" id="UP001202831">
    <property type="component" value="Unassembled WGS sequence"/>
</dbReference>
<dbReference type="SUPFAM" id="SSF53474">
    <property type="entry name" value="alpha/beta-Hydrolases"/>
    <property type="match status" value="1"/>
</dbReference>
<sequence length="259" mass="28762">MHYEVSGEGSDIILIHGLFGNLDNLKGLGRQLEQKYRVWRIDLPNHGLSEHTHDMHYGAMAEALTGFMDRKGLTCSHLVGHSMGGKVAMAVALTQAARVESLVAADIAPVPYHARHTKVFEGMTSLPLDSIKDRRDALTHLLDSGIDEGTAQFLLKNLQRGDEGFGWKLNLSGLQECYSHLIDWPYTGLKYEGPTLFVRGDQSDYVLSDHRQAILAQFPSVQAKTIVGTGHWLHAQKPAQFNRIVEHFIDKADNQGPEA</sequence>
<evidence type="ECO:0000313" key="4">
    <source>
        <dbReference type="Proteomes" id="UP001202831"/>
    </source>
</evidence>
<proteinExistence type="predicted"/>
<comment type="caution">
    <text evidence="3">The sequence shown here is derived from an EMBL/GenBank/DDBJ whole genome shotgun (WGS) entry which is preliminary data.</text>
</comment>
<keyword evidence="1 3" id="KW-0378">Hydrolase</keyword>
<dbReference type="Gene3D" id="3.40.50.1820">
    <property type="entry name" value="alpha/beta hydrolase"/>
    <property type="match status" value="1"/>
</dbReference>
<protein>
    <submittedName>
        <fullName evidence="3">Alpha/beta fold hydrolase</fullName>
    </submittedName>
</protein>
<name>A0ABT0N7C2_9GAMM</name>
<dbReference type="PANTHER" id="PTHR46118">
    <property type="entry name" value="PROTEIN ABHD11"/>
    <property type="match status" value="1"/>
</dbReference>
<evidence type="ECO:0000313" key="3">
    <source>
        <dbReference type="EMBL" id="MCL2913990.1"/>
    </source>
</evidence>